<dbReference type="Proteomes" id="UP000695000">
    <property type="component" value="Unplaced"/>
</dbReference>
<gene>
    <name evidence="4" type="primary">LOC108568832</name>
</gene>
<dbReference type="InterPro" id="IPR008197">
    <property type="entry name" value="WAP_dom"/>
</dbReference>
<evidence type="ECO:0000313" key="4">
    <source>
        <dbReference type="RefSeq" id="XP_017785622.1"/>
    </source>
</evidence>
<protein>
    <submittedName>
        <fullName evidence="4">WAP four-disulfide core domain protein 2-like</fullName>
    </submittedName>
</protein>
<dbReference type="PROSITE" id="PS51390">
    <property type="entry name" value="WAP"/>
    <property type="match status" value="2"/>
</dbReference>
<feature type="chain" id="PRO_5046489560" evidence="1">
    <location>
        <begin position="19"/>
        <end position="123"/>
    </location>
</feature>
<dbReference type="Gene3D" id="4.10.75.10">
    <property type="entry name" value="Elafin-like"/>
    <property type="match status" value="2"/>
</dbReference>
<keyword evidence="1" id="KW-0732">Signal</keyword>
<dbReference type="SMART" id="SM00217">
    <property type="entry name" value="WAP"/>
    <property type="match status" value="2"/>
</dbReference>
<dbReference type="PANTHER" id="PTHR19441:SF95">
    <property type="entry name" value="PERLWAPIN ISOFORM X1"/>
    <property type="match status" value="1"/>
</dbReference>
<evidence type="ECO:0000256" key="1">
    <source>
        <dbReference type="SAM" id="SignalP"/>
    </source>
</evidence>
<evidence type="ECO:0000313" key="3">
    <source>
        <dbReference type="Proteomes" id="UP000695000"/>
    </source>
</evidence>
<dbReference type="RefSeq" id="XP_017785622.1">
    <property type="nucleotide sequence ID" value="XM_017930133.1"/>
</dbReference>
<name>A0ABM1NFM2_NICVS</name>
<feature type="domain" description="WAP" evidence="2">
    <location>
        <begin position="76"/>
        <end position="123"/>
    </location>
</feature>
<accession>A0ABM1NFM2</accession>
<dbReference type="InterPro" id="IPR050514">
    <property type="entry name" value="WAP_four-disulfide_core"/>
</dbReference>
<dbReference type="SUPFAM" id="SSF57256">
    <property type="entry name" value="Elafin-like"/>
    <property type="match status" value="2"/>
</dbReference>
<feature type="domain" description="WAP" evidence="2">
    <location>
        <begin position="22"/>
        <end position="68"/>
    </location>
</feature>
<organism evidence="3 4">
    <name type="scientific">Nicrophorus vespilloides</name>
    <name type="common">Boreal carrion beetle</name>
    <dbReference type="NCBI Taxonomy" id="110193"/>
    <lineage>
        <taxon>Eukaryota</taxon>
        <taxon>Metazoa</taxon>
        <taxon>Ecdysozoa</taxon>
        <taxon>Arthropoda</taxon>
        <taxon>Hexapoda</taxon>
        <taxon>Insecta</taxon>
        <taxon>Pterygota</taxon>
        <taxon>Neoptera</taxon>
        <taxon>Endopterygota</taxon>
        <taxon>Coleoptera</taxon>
        <taxon>Polyphaga</taxon>
        <taxon>Staphyliniformia</taxon>
        <taxon>Silphidae</taxon>
        <taxon>Nicrophorinae</taxon>
        <taxon>Nicrophorus</taxon>
    </lineage>
</organism>
<feature type="signal peptide" evidence="1">
    <location>
        <begin position="1"/>
        <end position="18"/>
    </location>
</feature>
<dbReference type="InterPro" id="IPR036645">
    <property type="entry name" value="Elafin-like_sf"/>
</dbReference>
<reference evidence="4" key="1">
    <citation type="submission" date="2025-08" db="UniProtKB">
        <authorList>
            <consortium name="RefSeq"/>
        </authorList>
    </citation>
    <scope>IDENTIFICATION</scope>
    <source>
        <tissue evidence="4">Whole Larva</tissue>
    </source>
</reference>
<evidence type="ECO:0000259" key="2">
    <source>
        <dbReference type="PROSITE" id="PS51390"/>
    </source>
</evidence>
<dbReference type="GeneID" id="108568832"/>
<keyword evidence="3" id="KW-1185">Reference proteome</keyword>
<proteinExistence type="predicted"/>
<dbReference type="Pfam" id="PF00095">
    <property type="entry name" value="WAP"/>
    <property type="match status" value="2"/>
</dbReference>
<dbReference type="PANTHER" id="PTHR19441">
    <property type="entry name" value="WHEY ACDIC PROTEIN WAP"/>
    <property type="match status" value="1"/>
</dbReference>
<sequence length="123" mass="12935">MFVKECFVVLVICGAVLAQRTSHRKPGDCPPPVGSGICAYTCSTDSQCDGATKCCRTACGGTICTMPVTARQPKLLSEKKGSCPARPTGPWVCSSRCAFDGDCRGSKKCCKNRCGAMACTKPE</sequence>